<evidence type="ECO:0000256" key="6">
    <source>
        <dbReference type="SAM" id="Phobius"/>
    </source>
</evidence>
<dbReference type="AlphaFoldDB" id="A0A1C3HFL0"/>
<gene>
    <name evidence="8" type="primary">ttuB_1</name>
    <name evidence="8" type="ORF">PWN146_02508</name>
</gene>
<dbReference type="PROSITE" id="PS50850">
    <property type="entry name" value="MFS"/>
    <property type="match status" value="1"/>
</dbReference>
<name>A0A1C3HFL0_SERMA</name>
<feature type="transmembrane region" description="Helical" evidence="6">
    <location>
        <begin position="368"/>
        <end position="388"/>
    </location>
</feature>
<feature type="transmembrane region" description="Helical" evidence="6">
    <location>
        <begin position="340"/>
        <end position="362"/>
    </location>
</feature>
<proteinExistence type="predicted"/>
<comment type="subcellular location">
    <subcellularLocation>
        <location evidence="1">Membrane</location>
        <topology evidence="1">Multi-pass membrane protein</topology>
    </subcellularLocation>
</comment>
<feature type="transmembrane region" description="Helical" evidence="6">
    <location>
        <begin position="83"/>
        <end position="103"/>
    </location>
</feature>
<keyword evidence="4 6" id="KW-1133">Transmembrane helix</keyword>
<protein>
    <submittedName>
        <fullName evidence="8">Tartrate transporter</fullName>
    </submittedName>
</protein>
<organism evidence="8">
    <name type="scientific">Serratia marcescens</name>
    <dbReference type="NCBI Taxonomy" id="615"/>
    <lineage>
        <taxon>Bacteria</taxon>
        <taxon>Pseudomonadati</taxon>
        <taxon>Pseudomonadota</taxon>
        <taxon>Gammaproteobacteria</taxon>
        <taxon>Enterobacterales</taxon>
        <taxon>Yersiniaceae</taxon>
        <taxon>Serratia</taxon>
    </lineage>
</organism>
<feature type="transmembrane region" description="Helical" evidence="6">
    <location>
        <begin position="140"/>
        <end position="162"/>
    </location>
</feature>
<accession>A0A1C3HFL0</accession>
<dbReference type="InterPro" id="IPR020846">
    <property type="entry name" value="MFS_dom"/>
</dbReference>
<feature type="transmembrane region" description="Helical" evidence="6">
    <location>
        <begin position="46"/>
        <end position="63"/>
    </location>
</feature>
<keyword evidence="2" id="KW-0813">Transport</keyword>
<sequence length="464" mass="50377">MHATSLFSTPLMTLGWAAIIPINHMGKTMMKKTMPKDIERSAIRKLTLHIVPLMILLYFLAFLDRNNMAYAAKALEDNLGLTASAFGFASGIFFIGYFLFEIPSNAGTIKFGPRIWFARILISWGIFATLLGFVRTPLELYICRFMLGVCEAGFFPSVVYYFTVFFPEKYRTKILGMFIIVQPLSNAVGSPISGFILNIQHDWFGFAPWQLLFILEGLPPIVIGLLIPFLIKNSPKDVGYLNVEEKAWLMSNAGRSKSGSKITLADFLKGIKNKKYLLYALLNFGMVCGIYGFGTWLPSIISALSGGDIFRVSLLALIPYGLAALLVYPWSLWASKTKKLGVFAGLSMVVAAIGLMGAVTFFKYDPLVALSFLCIAAIGIYTAVPPFLSMPANISTGAAAAAGLAVVSCIGNIGGFVAPYAVGVLNDLTGSSAPGLFFLASCLLATGLICIFYCAKQREGVINS</sequence>
<dbReference type="GO" id="GO:0022857">
    <property type="term" value="F:transmembrane transporter activity"/>
    <property type="evidence" value="ECO:0007669"/>
    <property type="project" value="InterPro"/>
</dbReference>
<feature type="transmembrane region" description="Helical" evidence="6">
    <location>
        <begin position="6"/>
        <end position="25"/>
    </location>
</feature>
<keyword evidence="3 6" id="KW-0812">Transmembrane</keyword>
<feature type="transmembrane region" description="Helical" evidence="6">
    <location>
        <begin position="400"/>
        <end position="422"/>
    </location>
</feature>
<keyword evidence="5 6" id="KW-0472">Membrane</keyword>
<evidence type="ECO:0000259" key="7">
    <source>
        <dbReference type="PROSITE" id="PS50850"/>
    </source>
</evidence>
<feature type="domain" description="Major facilitator superfamily (MFS) profile" evidence="7">
    <location>
        <begin position="50"/>
        <end position="459"/>
    </location>
</feature>
<dbReference type="PANTHER" id="PTHR43791:SF36">
    <property type="entry name" value="TRANSPORTER, PUTATIVE (AFU_ORTHOLOGUE AFUA_6G08340)-RELATED"/>
    <property type="match status" value="1"/>
</dbReference>
<dbReference type="GO" id="GO:0016020">
    <property type="term" value="C:membrane"/>
    <property type="evidence" value="ECO:0007669"/>
    <property type="project" value="UniProtKB-SubCell"/>
</dbReference>
<reference evidence="8" key="1">
    <citation type="submission" date="2016-05" db="EMBL/GenBank/DDBJ databases">
        <authorList>
            <person name="Cock P.J.A."/>
            <person name="Cock P.J.A."/>
        </authorList>
    </citation>
    <scope>NUCLEOTIDE SEQUENCE</scope>
    <source>
        <strain evidence="8">PWN146_assembly</strain>
    </source>
</reference>
<dbReference type="InterPro" id="IPR011701">
    <property type="entry name" value="MFS"/>
</dbReference>
<evidence type="ECO:0000256" key="3">
    <source>
        <dbReference type="ARBA" id="ARBA00022692"/>
    </source>
</evidence>
<feature type="transmembrane region" description="Helical" evidence="6">
    <location>
        <begin position="174"/>
        <end position="197"/>
    </location>
</feature>
<evidence type="ECO:0000256" key="2">
    <source>
        <dbReference type="ARBA" id="ARBA00022448"/>
    </source>
</evidence>
<dbReference type="Gene3D" id="1.20.1250.20">
    <property type="entry name" value="MFS general substrate transporter like domains"/>
    <property type="match status" value="2"/>
</dbReference>
<dbReference type="FunFam" id="1.20.1250.20:FF:000018">
    <property type="entry name" value="MFS transporter permease"/>
    <property type="match status" value="1"/>
</dbReference>
<feature type="transmembrane region" description="Helical" evidence="6">
    <location>
        <begin position="115"/>
        <end position="134"/>
    </location>
</feature>
<dbReference type="EMBL" id="LT575490">
    <property type="protein sequence ID" value="SAY43815.1"/>
    <property type="molecule type" value="Genomic_DNA"/>
</dbReference>
<dbReference type="PANTHER" id="PTHR43791">
    <property type="entry name" value="PERMEASE-RELATED"/>
    <property type="match status" value="1"/>
</dbReference>
<evidence type="ECO:0000256" key="1">
    <source>
        <dbReference type="ARBA" id="ARBA00004141"/>
    </source>
</evidence>
<evidence type="ECO:0000256" key="4">
    <source>
        <dbReference type="ARBA" id="ARBA00022989"/>
    </source>
</evidence>
<evidence type="ECO:0000256" key="5">
    <source>
        <dbReference type="ARBA" id="ARBA00023136"/>
    </source>
</evidence>
<dbReference type="CDD" id="cd17319">
    <property type="entry name" value="MFS_ExuT_GudP_like"/>
    <property type="match status" value="1"/>
</dbReference>
<dbReference type="InterPro" id="IPR036259">
    <property type="entry name" value="MFS_trans_sf"/>
</dbReference>
<feature type="transmembrane region" description="Helical" evidence="6">
    <location>
        <begin position="309"/>
        <end position="328"/>
    </location>
</feature>
<dbReference type="Pfam" id="PF07690">
    <property type="entry name" value="MFS_1"/>
    <property type="match status" value="1"/>
</dbReference>
<dbReference type="SUPFAM" id="SSF103473">
    <property type="entry name" value="MFS general substrate transporter"/>
    <property type="match status" value="1"/>
</dbReference>
<feature type="transmembrane region" description="Helical" evidence="6">
    <location>
        <begin position="276"/>
        <end position="297"/>
    </location>
</feature>
<feature type="transmembrane region" description="Helical" evidence="6">
    <location>
        <begin position="209"/>
        <end position="231"/>
    </location>
</feature>
<evidence type="ECO:0000313" key="8">
    <source>
        <dbReference type="EMBL" id="SAY43815.1"/>
    </source>
</evidence>
<feature type="transmembrane region" description="Helical" evidence="6">
    <location>
        <begin position="434"/>
        <end position="455"/>
    </location>
</feature>